<feature type="region of interest" description="Disordered" evidence="1">
    <location>
        <begin position="1"/>
        <end position="23"/>
    </location>
</feature>
<feature type="compositionally biased region" description="Basic and acidic residues" evidence="1">
    <location>
        <begin position="162"/>
        <end position="188"/>
    </location>
</feature>
<keyword evidence="3" id="KW-1185">Reference proteome</keyword>
<feature type="region of interest" description="Disordered" evidence="1">
    <location>
        <begin position="152"/>
        <end position="196"/>
    </location>
</feature>
<organism evidence="2 3">
    <name type="scientific">Liparis tanakae</name>
    <name type="common">Tanaka's snailfish</name>
    <dbReference type="NCBI Taxonomy" id="230148"/>
    <lineage>
        <taxon>Eukaryota</taxon>
        <taxon>Metazoa</taxon>
        <taxon>Chordata</taxon>
        <taxon>Craniata</taxon>
        <taxon>Vertebrata</taxon>
        <taxon>Euteleostomi</taxon>
        <taxon>Actinopterygii</taxon>
        <taxon>Neopterygii</taxon>
        <taxon>Teleostei</taxon>
        <taxon>Neoteleostei</taxon>
        <taxon>Acanthomorphata</taxon>
        <taxon>Eupercaria</taxon>
        <taxon>Perciformes</taxon>
        <taxon>Cottioidei</taxon>
        <taxon>Cottales</taxon>
        <taxon>Liparidae</taxon>
        <taxon>Liparis</taxon>
    </lineage>
</organism>
<feature type="compositionally biased region" description="Acidic residues" evidence="1">
    <location>
        <begin position="89"/>
        <end position="101"/>
    </location>
</feature>
<evidence type="ECO:0000256" key="1">
    <source>
        <dbReference type="SAM" id="MobiDB-lite"/>
    </source>
</evidence>
<name>A0A4Z2FYW5_9TELE</name>
<comment type="caution">
    <text evidence="2">The sequence shown here is derived from an EMBL/GenBank/DDBJ whole genome shotgun (WGS) entry which is preliminary data.</text>
</comment>
<dbReference type="Proteomes" id="UP000314294">
    <property type="component" value="Unassembled WGS sequence"/>
</dbReference>
<proteinExistence type="predicted"/>
<feature type="region of interest" description="Disordered" evidence="1">
    <location>
        <begin position="86"/>
        <end position="108"/>
    </location>
</feature>
<dbReference type="AlphaFoldDB" id="A0A4Z2FYW5"/>
<evidence type="ECO:0000313" key="3">
    <source>
        <dbReference type="Proteomes" id="UP000314294"/>
    </source>
</evidence>
<reference evidence="2 3" key="1">
    <citation type="submission" date="2019-03" db="EMBL/GenBank/DDBJ databases">
        <title>First draft genome of Liparis tanakae, snailfish: a comprehensive survey of snailfish specific genes.</title>
        <authorList>
            <person name="Kim W."/>
            <person name="Song I."/>
            <person name="Jeong J.-H."/>
            <person name="Kim D."/>
            <person name="Kim S."/>
            <person name="Ryu S."/>
            <person name="Song J.Y."/>
            <person name="Lee S.K."/>
        </authorList>
    </citation>
    <scope>NUCLEOTIDE SEQUENCE [LARGE SCALE GENOMIC DNA]</scope>
    <source>
        <tissue evidence="2">Muscle</tissue>
    </source>
</reference>
<accession>A0A4Z2FYW5</accession>
<sequence length="196" mass="21135">MRLSNTVPDEALGGGFDLPGDDPAAVDNVLPVDGLGQLCPLVLARLPEPRAGEPEIEKVRAPFLAEEVSEELDALLVVQERVKRLGPLQEEEEEEEEEEEGSGGSGEVQAPVLIPVHSWMDSSSIVVLQLPRSTSSGAGTLVSAANGEIRNRRGFSGANVDGFRRERVRSVRTGREKRADGKMMESKKPNQGQNQA</sequence>
<evidence type="ECO:0000313" key="2">
    <source>
        <dbReference type="EMBL" id="TNN46181.1"/>
    </source>
</evidence>
<protein>
    <submittedName>
        <fullName evidence="2">Uncharacterized protein</fullName>
    </submittedName>
</protein>
<gene>
    <name evidence="2" type="ORF">EYF80_043610</name>
</gene>
<dbReference type="EMBL" id="SRLO01000803">
    <property type="protein sequence ID" value="TNN46181.1"/>
    <property type="molecule type" value="Genomic_DNA"/>
</dbReference>